<keyword evidence="3" id="KW-1185">Reference proteome</keyword>
<dbReference type="Proteomes" id="UP000199339">
    <property type="component" value="Unassembled WGS sequence"/>
</dbReference>
<keyword evidence="1" id="KW-0812">Transmembrane</keyword>
<organism evidence="2 3">
    <name type="scientific">Marinobacter pelagius</name>
    <dbReference type="NCBI Taxonomy" id="379482"/>
    <lineage>
        <taxon>Bacteria</taxon>
        <taxon>Pseudomonadati</taxon>
        <taxon>Pseudomonadota</taxon>
        <taxon>Gammaproteobacteria</taxon>
        <taxon>Pseudomonadales</taxon>
        <taxon>Marinobacteraceae</taxon>
        <taxon>Marinobacter</taxon>
    </lineage>
</organism>
<evidence type="ECO:0000313" key="3">
    <source>
        <dbReference type="Proteomes" id="UP000199339"/>
    </source>
</evidence>
<keyword evidence="1" id="KW-1133">Transmembrane helix</keyword>
<dbReference type="AlphaFoldDB" id="A0A1I4UWR6"/>
<gene>
    <name evidence="2" type="ORF">SAMN04487961_1615</name>
</gene>
<keyword evidence="1" id="KW-0472">Membrane</keyword>
<evidence type="ECO:0000313" key="2">
    <source>
        <dbReference type="EMBL" id="SFM93348.1"/>
    </source>
</evidence>
<sequence>MIRELLPDILLSQSSLMIIALAALVIAVIAVFQAGRIRNAYQERVELLEEKTSTLWREVDEMRVTGFDSEPPVLTESPEGQNSDARYRTEKAAYDRLWPQIWHLYDRVGAFLRAVEAGDPPGELRLDARNAALDARARLNNNRPFCCDTAEHLITQLIDVEIKAHLTACQYLDDLKDAGGHPSDHDRRVMRDKCSALHDHEARELMTQLVQVIRKRTLNNG</sequence>
<evidence type="ECO:0000256" key="1">
    <source>
        <dbReference type="SAM" id="Phobius"/>
    </source>
</evidence>
<name>A0A1I4UWR6_9GAMM</name>
<protein>
    <submittedName>
        <fullName evidence="2">Uncharacterized protein</fullName>
    </submittedName>
</protein>
<proteinExistence type="predicted"/>
<reference evidence="3" key="1">
    <citation type="submission" date="2016-10" db="EMBL/GenBank/DDBJ databases">
        <authorList>
            <person name="Varghese N."/>
            <person name="Submissions S."/>
        </authorList>
    </citation>
    <scope>NUCLEOTIDE SEQUENCE [LARGE SCALE GENOMIC DNA]</scope>
    <source>
        <strain evidence="3">CGMCC 1.6775</strain>
    </source>
</reference>
<accession>A0A1I4UWR6</accession>
<dbReference type="RefSeq" id="WP_092001395.1">
    <property type="nucleotide sequence ID" value="NZ_FOUR01000003.1"/>
</dbReference>
<dbReference type="EMBL" id="FOUR01000003">
    <property type="protein sequence ID" value="SFM93348.1"/>
    <property type="molecule type" value="Genomic_DNA"/>
</dbReference>
<dbReference type="OrthoDB" id="6363294at2"/>
<feature type="transmembrane region" description="Helical" evidence="1">
    <location>
        <begin position="15"/>
        <end position="34"/>
    </location>
</feature>